<accession>A0A232F7P3</accession>
<dbReference type="EMBL" id="NNAY01000793">
    <property type="protein sequence ID" value="OXU26468.1"/>
    <property type="molecule type" value="Genomic_DNA"/>
</dbReference>
<evidence type="ECO:0000313" key="2">
    <source>
        <dbReference type="Proteomes" id="UP000215335"/>
    </source>
</evidence>
<sequence length="73" mass="8370">MYHSSCLPVFIIATSYDGSVFKFFSTKYLALGYERVSPFVEKFDALLGGMTESGKYFKQMAWNNEVLHVKETI</sequence>
<comment type="caution">
    <text evidence="1">The sequence shown here is derived from an EMBL/GenBank/DDBJ whole genome shotgun (WGS) entry which is preliminary data.</text>
</comment>
<gene>
    <name evidence="1" type="ORF">TSAR_003984</name>
</gene>
<evidence type="ECO:0000313" key="1">
    <source>
        <dbReference type="EMBL" id="OXU26468.1"/>
    </source>
</evidence>
<protein>
    <submittedName>
        <fullName evidence="1">Uncharacterized protein</fullName>
    </submittedName>
</protein>
<name>A0A232F7P3_9HYME</name>
<dbReference type="Proteomes" id="UP000215335">
    <property type="component" value="Unassembled WGS sequence"/>
</dbReference>
<reference evidence="1 2" key="1">
    <citation type="journal article" date="2017" name="Curr. Biol.">
        <title>The Evolution of Venom by Co-option of Single-Copy Genes.</title>
        <authorList>
            <person name="Martinson E.O."/>
            <person name="Mrinalini"/>
            <person name="Kelkar Y.D."/>
            <person name="Chang C.H."/>
            <person name="Werren J.H."/>
        </authorList>
    </citation>
    <scope>NUCLEOTIDE SEQUENCE [LARGE SCALE GENOMIC DNA]</scope>
    <source>
        <strain evidence="1 2">Alberta</strain>
        <tissue evidence="1">Whole body</tissue>
    </source>
</reference>
<proteinExistence type="predicted"/>
<organism evidence="1 2">
    <name type="scientific">Trichomalopsis sarcophagae</name>
    <dbReference type="NCBI Taxonomy" id="543379"/>
    <lineage>
        <taxon>Eukaryota</taxon>
        <taxon>Metazoa</taxon>
        <taxon>Ecdysozoa</taxon>
        <taxon>Arthropoda</taxon>
        <taxon>Hexapoda</taxon>
        <taxon>Insecta</taxon>
        <taxon>Pterygota</taxon>
        <taxon>Neoptera</taxon>
        <taxon>Endopterygota</taxon>
        <taxon>Hymenoptera</taxon>
        <taxon>Apocrita</taxon>
        <taxon>Proctotrupomorpha</taxon>
        <taxon>Chalcidoidea</taxon>
        <taxon>Pteromalidae</taxon>
        <taxon>Pteromalinae</taxon>
        <taxon>Trichomalopsis</taxon>
    </lineage>
</organism>
<dbReference type="AlphaFoldDB" id="A0A232F7P3"/>
<keyword evidence="2" id="KW-1185">Reference proteome</keyword>